<dbReference type="RefSeq" id="XP_015186178.1">
    <property type="nucleotide sequence ID" value="XM_015330692.1"/>
</dbReference>
<feature type="coiled-coil region" evidence="1">
    <location>
        <begin position="140"/>
        <end position="167"/>
    </location>
</feature>
<dbReference type="SMART" id="SM00233">
    <property type="entry name" value="PH"/>
    <property type="match status" value="1"/>
</dbReference>
<evidence type="ECO:0000256" key="1">
    <source>
        <dbReference type="SAM" id="Coils"/>
    </source>
</evidence>
<keyword evidence="1" id="KW-0175">Coiled coil</keyword>
<reference evidence="5" key="1">
    <citation type="submission" date="2025-08" db="UniProtKB">
        <authorList>
            <consortium name="RefSeq"/>
        </authorList>
    </citation>
    <scope>IDENTIFICATION</scope>
    <source>
        <tissue evidence="5">Whole body</tissue>
    </source>
</reference>
<dbReference type="PANTHER" id="PTHR21538">
    <property type="entry name" value="ANILLIN/RHOTEKIN RTKN"/>
    <property type="match status" value="1"/>
</dbReference>
<dbReference type="Pfam" id="PF08174">
    <property type="entry name" value="Anillin"/>
    <property type="match status" value="1"/>
</dbReference>
<feature type="region of interest" description="Disordered" evidence="2">
    <location>
        <begin position="370"/>
        <end position="404"/>
    </location>
</feature>
<dbReference type="Pfam" id="PF00169">
    <property type="entry name" value="PH"/>
    <property type="match status" value="1"/>
</dbReference>
<feature type="compositionally biased region" description="Basic and acidic residues" evidence="2">
    <location>
        <begin position="372"/>
        <end position="382"/>
    </location>
</feature>
<evidence type="ECO:0000256" key="2">
    <source>
        <dbReference type="SAM" id="MobiDB-lite"/>
    </source>
</evidence>
<evidence type="ECO:0000259" key="3">
    <source>
        <dbReference type="PROSITE" id="PS50003"/>
    </source>
</evidence>
<dbReference type="InterPro" id="IPR051364">
    <property type="entry name" value="Cytokinesis/Rho-signaling"/>
</dbReference>
<dbReference type="InterPro" id="IPR012966">
    <property type="entry name" value="AHD"/>
</dbReference>
<dbReference type="CDD" id="cd01263">
    <property type="entry name" value="PH_anillin"/>
    <property type="match status" value="1"/>
</dbReference>
<evidence type="ECO:0000313" key="4">
    <source>
        <dbReference type="Proteomes" id="UP000694924"/>
    </source>
</evidence>
<name>A0ABM1J141_POLDO</name>
<dbReference type="PANTHER" id="PTHR21538:SF23">
    <property type="entry name" value="ANILLIN"/>
    <property type="match status" value="1"/>
</dbReference>
<protein>
    <submittedName>
        <fullName evidence="5">LOW QUALITY PROTEIN: actin-binding protein anillin-like</fullName>
    </submittedName>
</protein>
<keyword evidence="4" id="KW-1185">Reference proteome</keyword>
<accession>A0ABM1J141</accession>
<gene>
    <name evidence="5" type="primary">LOC107071576</name>
</gene>
<dbReference type="InterPro" id="IPR037840">
    <property type="entry name" value="PH_Anillin"/>
</dbReference>
<sequence>MVPCNQENSEDDSFTRRLKYRATVKNKNSYELRQKMNILRAISVYRFKDFGSTCIKLSDTALNCLNKEILVKTEMYENDVITPSKLLENETFLKELKNDIISKKCRNWNLKIDGTLSGEDLSEKMKIPINEQLKNVDEVIEKSTTLYTRLNEEIQDLREDLESLECKSYLMDTPKQKSVDFRYNCSSLASHSKEFWKKRLTNSMPGVHQIFQHISKEMEDCCSPNRKNHIANKLDEAMRYEETFSSLYANIENVNKNKKKNIEKPKRMKPNLESTMKSLAADSTKKPESPFSIPSSISTILPIYSSKSEFGEKSVDKYSYGSSEMTESILPLEMHKFLDNALNNDLPNNTTSYIFHSTCNKTYNLTNSYEDNGNHKNIDKSKTTPTNEETVNERLLSSEPPPPRKINKKTKLLRSFSQEINKKVFYSKQVNIRTVQMCVTFCFFLNRDHLSHARTWKEEIGDSVIKHKDKIQELLQRLEIQQTLIHQASKALNFCNFTKMFQYSVQHVESERLLLLSMLKKKAVLNEIKRIDEYQDGTVSLYEHGKVTISQISLTVNKDKIDLSGLTPDTCGWFMVTVTHESTVWATTAINYSFDSPITIRFPESITVPNLSPHFVIVVDVYSLQLRHMNFNENGDHQSCNDSITCPSPTNLWKKLDKSRLKQNEISCSNSIRETSFQLTGYVQLTLQDLHKAPPWYLLSVPSNSILQGKINFKLSKKIKISLIHSGFLTHGDEAGGLAVWNRRWCVLDGSCMKFWNYPQEHDLRPPLLIIDLTCCTTNEVQVVDRTICARPRTLMFKTIRERVSRDENTMFLECQCSYTVVRHLLSCDTIHDMMEWSSKLNYVLSILSNWKSRRNHFIPTTEL</sequence>
<evidence type="ECO:0000313" key="5">
    <source>
        <dbReference type="RefSeq" id="XP_015186178.1"/>
    </source>
</evidence>
<dbReference type="InterPro" id="IPR001849">
    <property type="entry name" value="PH_domain"/>
</dbReference>
<dbReference type="SUPFAM" id="SSF50729">
    <property type="entry name" value="PH domain-like"/>
    <property type="match status" value="1"/>
</dbReference>
<dbReference type="InterPro" id="IPR011993">
    <property type="entry name" value="PH-like_dom_sf"/>
</dbReference>
<feature type="domain" description="PH" evidence="3">
    <location>
        <begin position="722"/>
        <end position="846"/>
    </location>
</feature>
<dbReference type="Proteomes" id="UP000694924">
    <property type="component" value="Unplaced"/>
</dbReference>
<dbReference type="GeneID" id="107071576"/>
<organism evidence="4 5">
    <name type="scientific">Polistes dominula</name>
    <name type="common">European paper wasp</name>
    <name type="synonym">Vespa dominula</name>
    <dbReference type="NCBI Taxonomy" id="743375"/>
    <lineage>
        <taxon>Eukaryota</taxon>
        <taxon>Metazoa</taxon>
        <taxon>Ecdysozoa</taxon>
        <taxon>Arthropoda</taxon>
        <taxon>Hexapoda</taxon>
        <taxon>Insecta</taxon>
        <taxon>Pterygota</taxon>
        <taxon>Neoptera</taxon>
        <taxon>Endopterygota</taxon>
        <taxon>Hymenoptera</taxon>
        <taxon>Apocrita</taxon>
        <taxon>Aculeata</taxon>
        <taxon>Vespoidea</taxon>
        <taxon>Vespidae</taxon>
        <taxon>Polistinae</taxon>
        <taxon>Polistini</taxon>
        <taxon>Polistes</taxon>
    </lineage>
</organism>
<proteinExistence type="predicted"/>
<dbReference type="Gene3D" id="2.30.29.30">
    <property type="entry name" value="Pleckstrin-homology domain (PH domain)/Phosphotyrosine-binding domain (PTB)"/>
    <property type="match status" value="1"/>
</dbReference>
<dbReference type="PROSITE" id="PS50003">
    <property type="entry name" value="PH_DOMAIN"/>
    <property type="match status" value="1"/>
</dbReference>